<sequence length="157" mass="16070">MEGRDIVVGVDGTADCDAALMWAAGEAGRAGTRLVVVHAWQPRAVGFAPYARPRRGTGKEEPAREVLERAVLRARAAAPGVKVAGRIVRGRPEAVLRHEASGAALLVLGSAAHRAGDGRLGAVLLACLRWPPCPLVVVGAGHPVEPGACLPVAAAAC</sequence>
<dbReference type="Pfam" id="PF00582">
    <property type="entry name" value="Usp"/>
    <property type="match status" value="1"/>
</dbReference>
<dbReference type="SUPFAM" id="SSF52402">
    <property type="entry name" value="Adenine nucleotide alpha hydrolases-like"/>
    <property type="match status" value="1"/>
</dbReference>
<name>A0ABT4SB78_9ACTN</name>
<comment type="caution">
    <text evidence="2">The sequence shown here is derived from an EMBL/GenBank/DDBJ whole genome shotgun (WGS) entry which is preliminary data.</text>
</comment>
<dbReference type="CDD" id="cd00293">
    <property type="entry name" value="USP-like"/>
    <property type="match status" value="1"/>
</dbReference>
<dbReference type="InterPro" id="IPR006016">
    <property type="entry name" value="UspA"/>
</dbReference>
<organism evidence="2 3">
    <name type="scientific">Nonomuraea corallina</name>
    <dbReference type="NCBI Taxonomy" id="2989783"/>
    <lineage>
        <taxon>Bacteria</taxon>
        <taxon>Bacillati</taxon>
        <taxon>Actinomycetota</taxon>
        <taxon>Actinomycetes</taxon>
        <taxon>Streptosporangiales</taxon>
        <taxon>Streptosporangiaceae</taxon>
        <taxon>Nonomuraea</taxon>
    </lineage>
</organism>
<dbReference type="Proteomes" id="UP001144036">
    <property type="component" value="Unassembled WGS sequence"/>
</dbReference>
<dbReference type="InterPro" id="IPR014729">
    <property type="entry name" value="Rossmann-like_a/b/a_fold"/>
</dbReference>
<dbReference type="EMBL" id="JAPNNL010000037">
    <property type="protein sequence ID" value="MDA0634200.1"/>
    <property type="molecule type" value="Genomic_DNA"/>
</dbReference>
<accession>A0ABT4SB78</accession>
<dbReference type="Gene3D" id="3.40.50.620">
    <property type="entry name" value="HUPs"/>
    <property type="match status" value="1"/>
</dbReference>
<protein>
    <submittedName>
        <fullName evidence="2">Universal stress protein</fullName>
    </submittedName>
</protein>
<evidence type="ECO:0000313" key="3">
    <source>
        <dbReference type="Proteomes" id="UP001144036"/>
    </source>
</evidence>
<keyword evidence="3" id="KW-1185">Reference proteome</keyword>
<feature type="domain" description="UspA" evidence="1">
    <location>
        <begin position="4"/>
        <end position="138"/>
    </location>
</feature>
<gene>
    <name evidence="2" type="ORF">OUY22_12305</name>
</gene>
<evidence type="ECO:0000259" key="1">
    <source>
        <dbReference type="Pfam" id="PF00582"/>
    </source>
</evidence>
<dbReference type="RefSeq" id="WP_270155009.1">
    <property type="nucleotide sequence ID" value="NZ_JAPNNL010000037.1"/>
</dbReference>
<evidence type="ECO:0000313" key="2">
    <source>
        <dbReference type="EMBL" id="MDA0634200.1"/>
    </source>
</evidence>
<proteinExistence type="predicted"/>
<reference evidence="2" key="1">
    <citation type="submission" date="2022-11" db="EMBL/GenBank/DDBJ databases">
        <title>Nonomuraea corallina sp. nov., a new species of the genus Nonomuraea isolated from sea side sediment in Thai sea.</title>
        <authorList>
            <person name="Ngamcharungchit C."/>
            <person name="Matsumoto A."/>
            <person name="Suriyachadkun C."/>
            <person name="Panbangred W."/>
            <person name="Inahashi Y."/>
            <person name="Intra B."/>
        </authorList>
    </citation>
    <scope>NUCLEOTIDE SEQUENCE</scope>
    <source>
        <strain evidence="2">MCN248</strain>
    </source>
</reference>